<accession>A0A0U0ZS68</accession>
<dbReference type="RefSeq" id="WP_052619007.1">
    <property type="nucleotide sequence ID" value="NZ_CSWP01000009.1"/>
</dbReference>
<sequence>MPEIKDLSATDASRGFKDMLDLVDQGTLVRITRGKKKRYMLTTAPEATGADINALVDRWHHEATGSMMAP</sequence>
<proteinExistence type="predicted"/>
<dbReference type="EMBL" id="CSWP01000009">
    <property type="protein sequence ID" value="CPV66261.1"/>
    <property type="molecule type" value="Genomic_DNA"/>
</dbReference>
<evidence type="ECO:0000313" key="1">
    <source>
        <dbReference type="EMBL" id="CPV66261.1"/>
    </source>
</evidence>
<dbReference type="Proteomes" id="UP000045782">
    <property type="component" value="Unassembled WGS sequence"/>
</dbReference>
<name>A0A0U0ZS68_9MYCO</name>
<reference evidence="1 2" key="1">
    <citation type="submission" date="2015-03" db="EMBL/GenBank/DDBJ databases">
        <authorList>
            <person name="Murphy D."/>
        </authorList>
    </citation>
    <scope>NUCLEOTIDE SEQUENCE [LARGE SCALE GENOMIC DNA]</scope>
    <source>
        <strain evidence="1 2">PAP088</strain>
    </source>
</reference>
<gene>
    <name evidence="1" type="ORF">ERS075579_03969</name>
</gene>
<evidence type="ECO:0000313" key="2">
    <source>
        <dbReference type="Proteomes" id="UP000045782"/>
    </source>
</evidence>
<organism evidence="1 2">
    <name type="scientific">Mycobacteroides abscessus</name>
    <dbReference type="NCBI Taxonomy" id="36809"/>
    <lineage>
        <taxon>Bacteria</taxon>
        <taxon>Bacillati</taxon>
        <taxon>Actinomycetota</taxon>
        <taxon>Actinomycetes</taxon>
        <taxon>Mycobacteriales</taxon>
        <taxon>Mycobacteriaceae</taxon>
        <taxon>Mycobacteroides</taxon>
    </lineage>
</organism>
<dbReference type="AlphaFoldDB" id="A0A0U0ZS68"/>
<protein>
    <submittedName>
        <fullName evidence="1">Uncharacterized protein</fullName>
    </submittedName>
</protein>